<gene>
    <name evidence="1" type="ORF">EHQ90_05360</name>
</gene>
<sequence length="423" mass="49919">MKEMICLFLGAGASFELGMPLVWEFTKEIKRNLTADLFRKKNAEWNRLQLGFNEESQEIFCSILENENFHYENMFGALETEIKRAKSRNTEISLYGIRTWFYERIYYLLYFRQINNREYSSKRINLYSGLKSFSSISSPLWIISLNHDVLLEMIALENKIPIKSGFNEVINLNFYNRNRILKSIKFEYLSRTDLIAKKLDFFRPGEYGINLIKLHGALDIFAQHDCLDLLKILHQENEKKSILETLKLVNEELSVKINGIGATNEIIYLDENKDMQFLRRTLLSGAHKFIDKDSQLAPIEFIEIFKNNLNYSSLIYSVGYSFSDLHVNKVFIEWLERNSERKLVIVDPTAKIPFGFDHLISQISLERIGATDFFIRHSEEEIRPSLIKKNRKFKLLLRLRKMEMLEKLFLFLLKKIESRISPL</sequence>
<evidence type="ECO:0000313" key="2">
    <source>
        <dbReference type="Proteomes" id="UP000297422"/>
    </source>
</evidence>
<keyword evidence="2" id="KW-1185">Reference proteome</keyword>
<name>A0ABY2N9G4_9LEPT</name>
<reference evidence="2" key="1">
    <citation type="journal article" date="2019" name="PLoS Negl. Trop. Dis.">
        <title>Revisiting the worldwide diversity of Leptospira species in the environment.</title>
        <authorList>
            <person name="Vincent A.T."/>
            <person name="Schiettekatte O."/>
            <person name="Bourhy P."/>
            <person name="Veyrier F.J."/>
            <person name="Picardeau M."/>
        </authorList>
    </citation>
    <scope>NUCLEOTIDE SEQUENCE [LARGE SCALE GENOMIC DNA]</scope>
    <source>
        <strain evidence="2">201702407</strain>
    </source>
</reference>
<dbReference type="RefSeq" id="WP_135684295.1">
    <property type="nucleotide sequence ID" value="NZ_RQEQ01000036.1"/>
</dbReference>
<protein>
    <recommendedName>
        <fullName evidence="3">SIR2-like domain-containing protein</fullName>
    </recommendedName>
</protein>
<dbReference type="EMBL" id="RQGT01000032">
    <property type="protein sequence ID" value="TGM18956.1"/>
    <property type="molecule type" value="Genomic_DNA"/>
</dbReference>
<evidence type="ECO:0008006" key="3">
    <source>
        <dbReference type="Google" id="ProtNLM"/>
    </source>
</evidence>
<comment type="caution">
    <text evidence="1">The sequence shown here is derived from an EMBL/GenBank/DDBJ whole genome shotgun (WGS) entry which is preliminary data.</text>
</comment>
<evidence type="ECO:0000313" key="1">
    <source>
        <dbReference type="EMBL" id="TGM18956.1"/>
    </source>
</evidence>
<accession>A0ABY2N9G4</accession>
<dbReference type="Proteomes" id="UP000297422">
    <property type="component" value="Unassembled WGS sequence"/>
</dbReference>
<proteinExistence type="predicted"/>
<organism evidence="1 2">
    <name type="scientific">Leptospira stimsonii</name>
    <dbReference type="NCBI Taxonomy" id="2202203"/>
    <lineage>
        <taxon>Bacteria</taxon>
        <taxon>Pseudomonadati</taxon>
        <taxon>Spirochaetota</taxon>
        <taxon>Spirochaetia</taxon>
        <taxon>Leptospirales</taxon>
        <taxon>Leptospiraceae</taxon>
        <taxon>Leptospira</taxon>
    </lineage>
</organism>